<evidence type="ECO:0000259" key="2">
    <source>
        <dbReference type="Pfam" id="PF01757"/>
    </source>
</evidence>
<gene>
    <name evidence="3" type="ORF">ACFOW1_14850</name>
</gene>
<evidence type="ECO:0000313" key="3">
    <source>
        <dbReference type="EMBL" id="MFC4233177.1"/>
    </source>
</evidence>
<feature type="transmembrane region" description="Helical" evidence="1">
    <location>
        <begin position="288"/>
        <end position="312"/>
    </location>
</feature>
<dbReference type="Pfam" id="PF01757">
    <property type="entry name" value="Acyl_transf_3"/>
    <property type="match status" value="1"/>
</dbReference>
<dbReference type="InterPro" id="IPR050879">
    <property type="entry name" value="Acyltransferase_3"/>
</dbReference>
<evidence type="ECO:0000256" key="1">
    <source>
        <dbReference type="SAM" id="Phobius"/>
    </source>
</evidence>
<keyword evidence="3" id="KW-0012">Acyltransferase</keyword>
<organism evidence="3 4">
    <name type="scientific">Parasediminibacterium paludis</name>
    <dbReference type="NCBI Taxonomy" id="908966"/>
    <lineage>
        <taxon>Bacteria</taxon>
        <taxon>Pseudomonadati</taxon>
        <taxon>Bacteroidota</taxon>
        <taxon>Chitinophagia</taxon>
        <taxon>Chitinophagales</taxon>
        <taxon>Chitinophagaceae</taxon>
        <taxon>Parasediminibacterium</taxon>
    </lineage>
</organism>
<dbReference type="PANTHER" id="PTHR23028:SF53">
    <property type="entry name" value="ACYL_TRANSF_3 DOMAIN-CONTAINING PROTEIN"/>
    <property type="match status" value="1"/>
</dbReference>
<keyword evidence="1" id="KW-0812">Transmembrane</keyword>
<feature type="transmembrane region" description="Helical" evidence="1">
    <location>
        <begin position="220"/>
        <end position="239"/>
    </location>
</feature>
<dbReference type="Proteomes" id="UP001595906">
    <property type="component" value="Unassembled WGS sequence"/>
</dbReference>
<evidence type="ECO:0000313" key="4">
    <source>
        <dbReference type="Proteomes" id="UP001595906"/>
    </source>
</evidence>
<dbReference type="PANTHER" id="PTHR23028">
    <property type="entry name" value="ACETYLTRANSFERASE"/>
    <property type="match status" value="1"/>
</dbReference>
<feature type="transmembrane region" description="Helical" evidence="1">
    <location>
        <begin position="84"/>
        <end position="106"/>
    </location>
</feature>
<comment type="caution">
    <text evidence="3">The sequence shown here is derived from an EMBL/GenBank/DDBJ whole genome shotgun (WGS) entry which is preliminary data.</text>
</comment>
<feature type="transmembrane region" description="Helical" evidence="1">
    <location>
        <begin position="357"/>
        <end position="384"/>
    </location>
</feature>
<protein>
    <submittedName>
        <fullName evidence="3">Acyltransferase family protein</fullName>
        <ecNumber evidence="3">2.3.-.-</ecNumber>
    </submittedName>
</protein>
<keyword evidence="3" id="KW-0808">Transferase</keyword>
<dbReference type="EMBL" id="JBHSDC010000029">
    <property type="protein sequence ID" value="MFC4233177.1"/>
    <property type="molecule type" value="Genomic_DNA"/>
</dbReference>
<dbReference type="RefSeq" id="WP_379015352.1">
    <property type="nucleotide sequence ID" value="NZ_JBHSDC010000029.1"/>
</dbReference>
<name>A0ABV8PYY5_9BACT</name>
<feature type="transmembrane region" description="Helical" evidence="1">
    <location>
        <begin position="259"/>
        <end position="282"/>
    </location>
</feature>
<reference evidence="4" key="1">
    <citation type="journal article" date="2019" name="Int. J. Syst. Evol. Microbiol.">
        <title>The Global Catalogue of Microorganisms (GCM) 10K type strain sequencing project: providing services to taxonomists for standard genome sequencing and annotation.</title>
        <authorList>
            <consortium name="The Broad Institute Genomics Platform"/>
            <consortium name="The Broad Institute Genome Sequencing Center for Infectious Disease"/>
            <person name="Wu L."/>
            <person name="Ma J."/>
        </authorList>
    </citation>
    <scope>NUCLEOTIDE SEQUENCE [LARGE SCALE GENOMIC DNA]</scope>
    <source>
        <strain evidence="4">CECT 8010</strain>
    </source>
</reference>
<feature type="transmembrane region" description="Helical" evidence="1">
    <location>
        <begin position="182"/>
        <end position="200"/>
    </location>
</feature>
<feature type="transmembrane region" description="Helical" evidence="1">
    <location>
        <begin position="118"/>
        <end position="139"/>
    </location>
</feature>
<feature type="domain" description="Acyltransferase 3" evidence="2">
    <location>
        <begin position="45"/>
        <end position="378"/>
    </location>
</feature>
<keyword evidence="1" id="KW-1133">Transmembrane helix</keyword>
<proteinExistence type="predicted"/>
<feature type="transmembrane region" description="Helical" evidence="1">
    <location>
        <begin position="151"/>
        <end position="170"/>
    </location>
</feature>
<feature type="transmembrane region" description="Helical" evidence="1">
    <location>
        <begin position="50"/>
        <end position="69"/>
    </location>
</feature>
<keyword evidence="4" id="KW-1185">Reference proteome</keyword>
<sequence length="405" mass="47425">MAVGVLMQKIWLIYFKEFNIWQAYLIKNNNIMNLKISITPLKRIVGIDQLRYLFAFWVLIMHGGLLPFFEGNDGNNSINTINKIYGWSINGEAAVIGFFIISGLCIHYPNVARKKLQIIPFYVARIIRLCLPLVIYLFISKMAGYSHNEGFLRVVPIWSLYCEIIYYLLYPLFFYITKAGRLNVFLCISVLFSITLMICLKDKRETKMYFHELEGKYDFFAWQAAIMALPCWLLGVYIAERISLKDIIDKVLLLPNKLWLWRIGALFISSSIIPIYRIGLYYHFLSSTFLGLIFTSQFTTVFLFGIYAAFWIEQEVVWHNYGGVRSSSFLDKLGLATYSIYLIHTLVFWWLKKFESIIFIGYLANWIVMILCVHVFALFFYQLVELPSQIIARRVFKSLTQFPAK</sequence>
<dbReference type="GO" id="GO:0016746">
    <property type="term" value="F:acyltransferase activity"/>
    <property type="evidence" value="ECO:0007669"/>
    <property type="project" value="UniProtKB-KW"/>
</dbReference>
<feature type="transmembrane region" description="Helical" evidence="1">
    <location>
        <begin position="333"/>
        <end position="351"/>
    </location>
</feature>
<accession>A0ABV8PYY5</accession>
<dbReference type="InterPro" id="IPR002656">
    <property type="entry name" value="Acyl_transf_3_dom"/>
</dbReference>
<keyword evidence="1" id="KW-0472">Membrane</keyword>
<dbReference type="EC" id="2.3.-.-" evidence="3"/>